<dbReference type="GO" id="GO:0030655">
    <property type="term" value="P:beta-lactam antibiotic catabolic process"/>
    <property type="evidence" value="ECO:0007669"/>
    <property type="project" value="InterPro"/>
</dbReference>
<comment type="caution">
    <text evidence="2">The sequence shown here is derived from an EMBL/GenBank/DDBJ whole genome shotgun (WGS) entry which is preliminary data.</text>
</comment>
<proteinExistence type="predicted"/>
<protein>
    <submittedName>
        <fullName evidence="2">Class A beta-lactamase-related serine hydrolase</fullName>
    </submittedName>
</protein>
<dbReference type="InterPro" id="IPR000871">
    <property type="entry name" value="Beta-lactam_class-A"/>
</dbReference>
<dbReference type="Gene3D" id="3.40.710.10">
    <property type="entry name" value="DD-peptidase/beta-lactamase superfamily"/>
    <property type="match status" value="1"/>
</dbReference>
<evidence type="ECO:0000313" key="3">
    <source>
        <dbReference type="Proteomes" id="UP000823892"/>
    </source>
</evidence>
<feature type="domain" description="Beta-lactamase class A catalytic" evidence="1">
    <location>
        <begin position="60"/>
        <end position="204"/>
    </location>
</feature>
<dbReference type="PANTHER" id="PTHR35333">
    <property type="entry name" value="BETA-LACTAMASE"/>
    <property type="match status" value="1"/>
</dbReference>
<keyword evidence="2" id="KW-0378">Hydrolase</keyword>
<reference evidence="2" key="2">
    <citation type="submission" date="2021-04" db="EMBL/GenBank/DDBJ databases">
        <authorList>
            <person name="Gilroy R."/>
        </authorList>
    </citation>
    <scope>NUCLEOTIDE SEQUENCE</scope>
    <source>
        <strain evidence="2">ChiBcec6-4105</strain>
    </source>
</reference>
<dbReference type="InterPro" id="IPR045155">
    <property type="entry name" value="Beta-lactam_cat"/>
</dbReference>
<evidence type="ECO:0000313" key="2">
    <source>
        <dbReference type="EMBL" id="HJD30285.1"/>
    </source>
</evidence>
<reference evidence="2" key="1">
    <citation type="journal article" date="2021" name="PeerJ">
        <title>Extensive microbial diversity within the chicken gut microbiome revealed by metagenomics and culture.</title>
        <authorList>
            <person name="Gilroy R."/>
            <person name="Ravi A."/>
            <person name="Getino M."/>
            <person name="Pursley I."/>
            <person name="Horton D.L."/>
            <person name="Alikhan N.F."/>
            <person name="Baker D."/>
            <person name="Gharbi K."/>
            <person name="Hall N."/>
            <person name="Watson M."/>
            <person name="Adriaenssens E.M."/>
            <person name="Foster-Nyarko E."/>
            <person name="Jarju S."/>
            <person name="Secka A."/>
            <person name="Antonio M."/>
            <person name="Oren A."/>
            <person name="Chaudhuri R.R."/>
            <person name="La Ragione R."/>
            <person name="Hildebrand F."/>
            <person name="Pallen M.J."/>
        </authorList>
    </citation>
    <scope>NUCLEOTIDE SEQUENCE</scope>
    <source>
        <strain evidence="2">ChiBcec6-4105</strain>
    </source>
</reference>
<name>A0A9D2QVB7_9FIRM</name>
<gene>
    <name evidence="2" type="ORF">H9914_15025</name>
</gene>
<dbReference type="PANTHER" id="PTHR35333:SF3">
    <property type="entry name" value="BETA-LACTAMASE-TYPE TRANSPEPTIDASE FOLD CONTAINING PROTEIN"/>
    <property type="match status" value="1"/>
</dbReference>
<dbReference type="Pfam" id="PF13354">
    <property type="entry name" value="Beta-lactamase2"/>
    <property type="match status" value="1"/>
</dbReference>
<dbReference type="Proteomes" id="UP000823892">
    <property type="component" value="Unassembled WGS sequence"/>
</dbReference>
<dbReference type="SUPFAM" id="SSF56601">
    <property type="entry name" value="beta-lactamase/transpeptidase-like"/>
    <property type="match status" value="1"/>
</dbReference>
<dbReference type="GO" id="GO:0046677">
    <property type="term" value="P:response to antibiotic"/>
    <property type="evidence" value="ECO:0007669"/>
    <property type="project" value="InterPro"/>
</dbReference>
<dbReference type="AlphaFoldDB" id="A0A9D2QVB7"/>
<dbReference type="GO" id="GO:0008800">
    <property type="term" value="F:beta-lactamase activity"/>
    <property type="evidence" value="ECO:0007669"/>
    <property type="project" value="InterPro"/>
</dbReference>
<dbReference type="EMBL" id="DWUY01000328">
    <property type="protein sequence ID" value="HJD30285.1"/>
    <property type="molecule type" value="Genomic_DNA"/>
</dbReference>
<organism evidence="2 3">
    <name type="scientific">Candidatus Blautia avicola</name>
    <dbReference type="NCBI Taxonomy" id="2838483"/>
    <lineage>
        <taxon>Bacteria</taxon>
        <taxon>Bacillati</taxon>
        <taxon>Bacillota</taxon>
        <taxon>Clostridia</taxon>
        <taxon>Lachnospirales</taxon>
        <taxon>Lachnospiraceae</taxon>
        <taxon>Blautia</taxon>
    </lineage>
</organism>
<sequence length="232" mass="24696">MDAHIAERVGAGEDWQVYVKRLSDGLEVSAGSGQMRSASLIKLYIMGAVYSHYDEIVSANGKETVDGLLSSMITVSDNDSANSLTGMLGKGDPEAGKAVVNDYCTQNGYKDTSMGRMLLESNANGENYTSASDCGKFLEGVYNETMPHSAEMMSLLKQQERTGKIPAGIPEGIETANKTGELDVVENDAAIIFNGNAPYILCVLSDNVSDAAGARENIKNLSADIYKNISTG</sequence>
<dbReference type="InterPro" id="IPR012338">
    <property type="entry name" value="Beta-lactam/transpept-like"/>
</dbReference>
<accession>A0A9D2QVB7</accession>
<evidence type="ECO:0000259" key="1">
    <source>
        <dbReference type="Pfam" id="PF13354"/>
    </source>
</evidence>